<dbReference type="Proteomes" id="UP001500956">
    <property type="component" value="Unassembled WGS sequence"/>
</dbReference>
<evidence type="ECO:0000256" key="1">
    <source>
        <dbReference type="SAM" id="Phobius"/>
    </source>
</evidence>
<keyword evidence="1" id="KW-0812">Transmembrane</keyword>
<reference evidence="3" key="1">
    <citation type="journal article" date="2019" name="Int. J. Syst. Evol. Microbiol.">
        <title>The Global Catalogue of Microorganisms (GCM) 10K type strain sequencing project: providing services to taxonomists for standard genome sequencing and annotation.</title>
        <authorList>
            <consortium name="The Broad Institute Genomics Platform"/>
            <consortium name="The Broad Institute Genome Sequencing Center for Infectious Disease"/>
            <person name="Wu L."/>
            <person name="Ma J."/>
        </authorList>
    </citation>
    <scope>NUCLEOTIDE SEQUENCE [LARGE SCALE GENOMIC DNA]</scope>
    <source>
        <strain evidence="3">JCM 18063</strain>
    </source>
</reference>
<sequence length="273" mass="28869">MITLLKHEFLQTRAMLGVVVGISAVITLAGALLAATRWPVIAVLGESVALMSTFLLVPLAQVLLAAQFWRSGFGRGGYLTQTLPQKGTTIYWAKMLWAWLVSLVGVVVALAIALPAGALIMRGTGQEQPILASLREGWSTLAELAPGWGVPAVLATVAALVLVWPTQYFFAASVGSQAPLNRLGVGGPILVWVATYVVVQVITFVSFATVPVAVGFSGDRLTLETFDLFAEMSAGSTGPADVMPIGFLPALLLTAVGCVVWSLHSWKRRVSLV</sequence>
<feature type="transmembrane region" description="Helical" evidence="1">
    <location>
        <begin position="47"/>
        <end position="69"/>
    </location>
</feature>
<dbReference type="RefSeq" id="WP_172153741.1">
    <property type="nucleotide sequence ID" value="NZ_BAABID010000011.1"/>
</dbReference>
<dbReference type="EMBL" id="BAABID010000011">
    <property type="protein sequence ID" value="GAA4731382.1"/>
    <property type="molecule type" value="Genomic_DNA"/>
</dbReference>
<keyword evidence="3" id="KW-1185">Reference proteome</keyword>
<feature type="transmembrane region" description="Helical" evidence="1">
    <location>
        <begin position="12"/>
        <end position="35"/>
    </location>
</feature>
<keyword evidence="1" id="KW-0472">Membrane</keyword>
<organism evidence="2 3">
    <name type="scientific">Isoptericola chiayiensis</name>
    <dbReference type="NCBI Taxonomy" id="579446"/>
    <lineage>
        <taxon>Bacteria</taxon>
        <taxon>Bacillati</taxon>
        <taxon>Actinomycetota</taxon>
        <taxon>Actinomycetes</taxon>
        <taxon>Micrococcales</taxon>
        <taxon>Promicromonosporaceae</taxon>
        <taxon>Isoptericola</taxon>
    </lineage>
</organism>
<feature type="transmembrane region" description="Helical" evidence="1">
    <location>
        <begin position="96"/>
        <end position="121"/>
    </location>
</feature>
<evidence type="ECO:0000313" key="3">
    <source>
        <dbReference type="Proteomes" id="UP001500956"/>
    </source>
</evidence>
<evidence type="ECO:0000313" key="2">
    <source>
        <dbReference type="EMBL" id="GAA4731382.1"/>
    </source>
</evidence>
<feature type="transmembrane region" description="Helical" evidence="1">
    <location>
        <begin position="148"/>
        <end position="170"/>
    </location>
</feature>
<proteinExistence type="predicted"/>
<keyword evidence="1" id="KW-1133">Transmembrane helix</keyword>
<gene>
    <name evidence="2" type="ORF">GCM10023216_24280</name>
</gene>
<accession>A0ABP8YKI7</accession>
<feature type="transmembrane region" description="Helical" evidence="1">
    <location>
        <begin position="242"/>
        <end position="263"/>
    </location>
</feature>
<name>A0ABP8YKI7_9MICO</name>
<feature type="transmembrane region" description="Helical" evidence="1">
    <location>
        <begin position="190"/>
        <end position="214"/>
    </location>
</feature>
<comment type="caution">
    <text evidence="2">The sequence shown here is derived from an EMBL/GenBank/DDBJ whole genome shotgun (WGS) entry which is preliminary data.</text>
</comment>
<protein>
    <submittedName>
        <fullName evidence="2">Uncharacterized protein</fullName>
    </submittedName>
</protein>